<keyword evidence="3" id="KW-1185">Reference proteome</keyword>
<dbReference type="OrthoDB" id="9782335at2"/>
<proteinExistence type="predicted"/>
<dbReference type="SUPFAM" id="SSF53597">
    <property type="entry name" value="Dihydrofolate reductase-like"/>
    <property type="match status" value="1"/>
</dbReference>
<dbReference type="RefSeq" id="WP_136864379.1">
    <property type="nucleotide sequence ID" value="NZ_SWCJ01000014.1"/>
</dbReference>
<protein>
    <submittedName>
        <fullName evidence="2">Dihydrofolate reductase</fullName>
    </submittedName>
</protein>
<gene>
    <name evidence="2" type="ORF">FCL42_15720</name>
</gene>
<evidence type="ECO:0000313" key="2">
    <source>
        <dbReference type="EMBL" id="TKB52756.1"/>
    </source>
</evidence>
<dbReference type="EMBL" id="SWCJ01000014">
    <property type="protein sequence ID" value="TKB52756.1"/>
    <property type="molecule type" value="Genomic_DNA"/>
</dbReference>
<dbReference type="GO" id="GO:0009231">
    <property type="term" value="P:riboflavin biosynthetic process"/>
    <property type="evidence" value="ECO:0007669"/>
    <property type="project" value="InterPro"/>
</dbReference>
<dbReference type="PANTHER" id="PTHR38011:SF11">
    <property type="entry name" value="2,5-DIAMINO-6-RIBOSYLAMINO-4(3H)-PYRIMIDINONE 5'-PHOSPHATE REDUCTASE"/>
    <property type="match status" value="1"/>
</dbReference>
<accession>A0A4U1BKL4</accession>
<dbReference type="InterPro" id="IPR050765">
    <property type="entry name" value="Riboflavin_Biosynth_HTPR"/>
</dbReference>
<sequence>MTNIVYIGTSLDGMIADQNGGLDWLHCIPNPDNDDLGFAAFQDSIDAIVMGRTTFEVVMSFGGEWLYTKPVFVLSNTLNQLPESVADKVELLAGSVTKISTQLQQRDFHRLYIDGGQVVQQFLAADAIDEMIITQLPIVLGGGTRLFGDLDAAKHFELVSSEVLLGAMVKSHYRKVKN</sequence>
<feature type="domain" description="Bacterial bifunctional deaminase-reductase C-terminal" evidence="1">
    <location>
        <begin position="5"/>
        <end position="164"/>
    </location>
</feature>
<dbReference type="Proteomes" id="UP000305675">
    <property type="component" value="Unassembled WGS sequence"/>
</dbReference>
<dbReference type="Pfam" id="PF01872">
    <property type="entry name" value="RibD_C"/>
    <property type="match status" value="1"/>
</dbReference>
<organism evidence="2 3">
    <name type="scientific">Ferrimonas aestuarii</name>
    <dbReference type="NCBI Taxonomy" id="2569539"/>
    <lineage>
        <taxon>Bacteria</taxon>
        <taxon>Pseudomonadati</taxon>
        <taxon>Pseudomonadota</taxon>
        <taxon>Gammaproteobacteria</taxon>
        <taxon>Alteromonadales</taxon>
        <taxon>Ferrimonadaceae</taxon>
        <taxon>Ferrimonas</taxon>
    </lineage>
</organism>
<dbReference type="GO" id="GO:0008703">
    <property type="term" value="F:5-amino-6-(5-phosphoribosylamino)uracil reductase activity"/>
    <property type="evidence" value="ECO:0007669"/>
    <property type="project" value="InterPro"/>
</dbReference>
<dbReference type="PANTHER" id="PTHR38011">
    <property type="entry name" value="DIHYDROFOLATE REDUCTASE FAMILY PROTEIN (AFU_ORTHOLOGUE AFUA_8G06820)"/>
    <property type="match status" value="1"/>
</dbReference>
<evidence type="ECO:0000313" key="3">
    <source>
        <dbReference type="Proteomes" id="UP000305675"/>
    </source>
</evidence>
<reference evidence="2 3" key="1">
    <citation type="submission" date="2019-04" db="EMBL/GenBank/DDBJ databases">
        <authorList>
            <person name="Hwang J.C."/>
        </authorList>
    </citation>
    <scope>NUCLEOTIDE SEQUENCE [LARGE SCALE GENOMIC DNA]</scope>
    <source>
        <strain evidence="2 3">IMCC35002</strain>
    </source>
</reference>
<dbReference type="InterPro" id="IPR002734">
    <property type="entry name" value="RibDG_C"/>
</dbReference>
<comment type="caution">
    <text evidence="2">The sequence shown here is derived from an EMBL/GenBank/DDBJ whole genome shotgun (WGS) entry which is preliminary data.</text>
</comment>
<name>A0A4U1BKL4_9GAMM</name>
<evidence type="ECO:0000259" key="1">
    <source>
        <dbReference type="Pfam" id="PF01872"/>
    </source>
</evidence>
<dbReference type="AlphaFoldDB" id="A0A4U1BKL4"/>
<dbReference type="InterPro" id="IPR024072">
    <property type="entry name" value="DHFR-like_dom_sf"/>
</dbReference>
<dbReference type="Gene3D" id="3.40.430.10">
    <property type="entry name" value="Dihydrofolate Reductase, subunit A"/>
    <property type="match status" value="1"/>
</dbReference>